<dbReference type="AlphaFoldDB" id="A0AAJ8L421"/>
<name>A0AAJ8L421_9TREE</name>
<protein>
    <submittedName>
        <fullName evidence="2">Uncharacterized protein</fullName>
    </submittedName>
</protein>
<evidence type="ECO:0000313" key="3">
    <source>
        <dbReference type="Proteomes" id="UP000094020"/>
    </source>
</evidence>
<feature type="region of interest" description="Disordered" evidence="1">
    <location>
        <begin position="326"/>
        <end position="350"/>
    </location>
</feature>
<accession>A0AAJ8L421</accession>
<dbReference type="Proteomes" id="UP000094020">
    <property type="component" value="Chromosome 3"/>
</dbReference>
<evidence type="ECO:0000313" key="2">
    <source>
        <dbReference type="EMBL" id="WWC68732.1"/>
    </source>
</evidence>
<dbReference type="EMBL" id="CP144521">
    <property type="protein sequence ID" value="WWC68732.1"/>
    <property type="molecule type" value="Genomic_DNA"/>
</dbReference>
<keyword evidence="3" id="KW-1185">Reference proteome</keyword>
<sequence>MRFTSPHAKPTLTPVGYRLLQLSEKKLSNMDGSLYDEGPALLKGILVKEAIRSAWQSVQEGSVVEMNDWTSMSAMGLEVVSEEDEEDQVEAEISGNPSASTAREERWFEDLVSSFGEDDLENSIPQPEQHEWVESNVSEPVFDDYDYDYDPTQMEAFTFPSPTSPLSPVAIVPQVRVTDVEIVEVNDGECEAEAGFDRSKSTIERLDSTSLVHVENRQHDHLTPVLKPLSSGGLVPPSPIEAITSVSVSPEWDESIYPYPQPYYTEMDDYIDDFYLPPPLIRSLSSGSTHSMEGEECGTPPLRYSELNDQPSWIDQLKNIDDLIENSESSDDEDDIGARRFTESDEEGDGSKLVGGVIGMALGFVDEGFVLM</sequence>
<reference evidence="2" key="2">
    <citation type="submission" date="2024-02" db="EMBL/GenBank/DDBJ databases">
        <title>Comparative genomics of Cryptococcus and Kwoniella reveals pathogenesis evolution and contrasting modes of karyotype evolution via chromosome fusion or intercentromeric recombination.</title>
        <authorList>
            <person name="Coelho M.A."/>
            <person name="David-Palma M."/>
            <person name="Shea T."/>
            <person name="Bowers K."/>
            <person name="McGinley-Smith S."/>
            <person name="Mohammad A.W."/>
            <person name="Gnirke A."/>
            <person name="Yurkov A.M."/>
            <person name="Nowrousian M."/>
            <person name="Sun S."/>
            <person name="Cuomo C.A."/>
            <person name="Heitman J."/>
        </authorList>
    </citation>
    <scope>NUCLEOTIDE SEQUENCE</scope>
    <source>
        <strain evidence="2">CBS 10737</strain>
    </source>
</reference>
<feature type="compositionally biased region" description="Acidic residues" evidence="1">
    <location>
        <begin position="326"/>
        <end position="335"/>
    </location>
</feature>
<proteinExistence type="predicted"/>
<dbReference type="RefSeq" id="XP_019012176.2">
    <property type="nucleotide sequence ID" value="XM_019154773.2"/>
</dbReference>
<dbReference type="GeneID" id="30171388"/>
<gene>
    <name evidence="2" type="ORF">I206_102666</name>
</gene>
<reference evidence="2" key="1">
    <citation type="submission" date="2013-07" db="EMBL/GenBank/DDBJ databases">
        <authorList>
            <consortium name="The Broad Institute Genome Sequencing Platform"/>
            <person name="Cuomo C."/>
            <person name="Litvintseva A."/>
            <person name="Chen Y."/>
            <person name="Heitman J."/>
            <person name="Sun S."/>
            <person name="Springer D."/>
            <person name="Dromer F."/>
            <person name="Young S.K."/>
            <person name="Zeng Q."/>
            <person name="Gargeya S."/>
            <person name="Fitzgerald M."/>
            <person name="Abouelleil A."/>
            <person name="Alvarado L."/>
            <person name="Berlin A.M."/>
            <person name="Chapman S.B."/>
            <person name="Dewar J."/>
            <person name="Goldberg J."/>
            <person name="Griggs A."/>
            <person name="Gujja S."/>
            <person name="Hansen M."/>
            <person name="Howarth C."/>
            <person name="Imamovic A."/>
            <person name="Larimer J."/>
            <person name="McCowan C."/>
            <person name="Murphy C."/>
            <person name="Pearson M."/>
            <person name="Priest M."/>
            <person name="Roberts A."/>
            <person name="Saif S."/>
            <person name="Shea T."/>
            <person name="Sykes S."/>
            <person name="Wortman J."/>
            <person name="Nusbaum C."/>
            <person name="Birren B."/>
        </authorList>
    </citation>
    <scope>NUCLEOTIDE SEQUENCE</scope>
    <source>
        <strain evidence="2">CBS 10737</strain>
    </source>
</reference>
<dbReference type="KEGG" id="kpin:30171388"/>
<evidence type="ECO:0000256" key="1">
    <source>
        <dbReference type="SAM" id="MobiDB-lite"/>
    </source>
</evidence>
<organism evidence="2 3">
    <name type="scientific">Kwoniella pini CBS 10737</name>
    <dbReference type="NCBI Taxonomy" id="1296096"/>
    <lineage>
        <taxon>Eukaryota</taxon>
        <taxon>Fungi</taxon>
        <taxon>Dikarya</taxon>
        <taxon>Basidiomycota</taxon>
        <taxon>Agaricomycotina</taxon>
        <taxon>Tremellomycetes</taxon>
        <taxon>Tremellales</taxon>
        <taxon>Cryptococcaceae</taxon>
        <taxon>Kwoniella</taxon>
    </lineage>
</organism>